<keyword evidence="4" id="KW-1185">Reference proteome</keyword>
<evidence type="ECO:0000313" key="4">
    <source>
        <dbReference type="Proteomes" id="UP000193785"/>
    </source>
</evidence>
<dbReference type="InterPro" id="IPR009468">
    <property type="entry name" value="DUF1090"/>
</dbReference>
<accession>A0ABX3UX38</accession>
<dbReference type="RefSeq" id="WP_033789613.1">
    <property type="nucleotide sequence ID" value="NZ_CCAQ010000006.1"/>
</dbReference>
<gene>
    <name evidence="3" type="ORF">HA46_00395</name>
</gene>
<keyword evidence="2" id="KW-0732">Signal</keyword>
<sequence length="139" mass="15646">MKKEMAVLFLAAAPLFAFAAADSCSDQLSALNAKIEQAKKYDNRAELSRLNIARDKVKTYCTEDRQARRANQDVGKQQLKVKKAELELQEAQQELEEAKADGRLDKISKKTHKVEEKKLKVESAKRELSQAQADAARLN</sequence>
<dbReference type="Proteomes" id="UP000193785">
    <property type="component" value="Unassembled WGS sequence"/>
</dbReference>
<proteinExistence type="predicted"/>
<evidence type="ECO:0000313" key="3">
    <source>
        <dbReference type="EMBL" id="ORN03695.1"/>
    </source>
</evidence>
<feature type="signal peptide" evidence="2">
    <location>
        <begin position="1"/>
        <end position="19"/>
    </location>
</feature>
<comment type="caution">
    <text evidence="3">The sequence shown here is derived from an EMBL/GenBank/DDBJ whole genome shotgun (WGS) entry which is preliminary data.</text>
</comment>
<protein>
    <recommendedName>
        <fullName evidence="5">DUF1090 domain-containing protein</fullName>
    </recommendedName>
</protein>
<feature type="chain" id="PRO_5045461739" description="DUF1090 domain-containing protein" evidence="2">
    <location>
        <begin position="20"/>
        <end position="139"/>
    </location>
</feature>
<reference evidence="3 4" key="1">
    <citation type="journal article" date="2017" name="Antonie Van Leeuwenhoek">
        <title>Phylogenomic resolution of the bacterial genus Pantoea and its relationship with Erwinia and Tatumella.</title>
        <authorList>
            <person name="Palmer M."/>
            <person name="Steenkamp E.T."/>
            <person name="Coetzee M.P."/>
            <person name="Chan W.Y."/>
            <person name="van Zyl E."/>
            <person name="De Maayer P."/>
            <person name="Coutinho T.A."/>
            <person name="Blom J."/>
            <person name="Smits T.H."/>
            <person name="Duffy B."/>
            <person name="Venter S.N."/>
        </authorList>
    </citation>
    <scope>NUCLEOTIDE SEQUENCE [LARGE SCALE GENOMIC DNA]</scope>
    <source>
        <strain evidence="3 4">LMG 5345</strain>
    </source>
</reference>
<evidence type="ECO:0000256" key="1">
    <source>
        <dbReference type="SAM" id="MobiDB-lite"/>
    </source>
</evidence>
<dbReference type="Pfam" id="PF06476">
    <property type="entry name" value="DUF1090"/>
    <property type="match status" value="1"/>
</dbReference>
<evidence type="ECO:0000256" key="2">
    <source>
        <dbReference type="SAM" id="SignalP"/>
    </source>
</evidence>
<evidence type="ECO:0008006" key="5">
    <source>
        <dbReference type="Google" id="ProtNLM"/>
    </source>
</evidence>
<dbReference type="EMBL" id="MLJJ01000001">
    <property type="protein sequence ID" value="ORN03695.1"/>
    <property type="molecule type" value="Genomic_DNA"/>
</dbReference>
<name>A0ABX3UX38_9GAMM</name>
<organism evidence="3 4">
    <name type="scientific">Pantoea septica</name>
    <dbReference type="NCBI Taxonomy" id="472695"/>
    <lineage>
        <taxon>Bacteria</taxon>
        <taxon>Pseudomonadati</taxon>
        <taxon>Pseudomonadota</taxon>
        <taxon>Gammaproteobacteria</taxon>
        <taxon>Enterobacterales</taxon>
        <taxon>Erwiniaceae</taxon>
        <taxon>Pantoea</taxon>
    </lineage>
</organism>
<feature type="region of interest" description="Disordered" evidence="1">
    <location>
        <begin position="99"/>
        <end position="139"/>
    </location>
</feature>
<feature type="compositionally biased region" description="Basic and acidic residues" evidence="1">
    <location>
        <begin position="99"/>
        <end position="128"/>
    </location>
</feature>